<feature type="signal peptide" evidence="1">
    <location>
        <begin position="1"/>
        <end position="20"/>
    </location>
</feature>
<feature type="domain" description="Thioredoxin" evidence="3">
    <location>
        <begin position="113"/>
        <end position="230"/>
    </location>
</feature>
<evidence type="ECO:0000259" key="3">
    <source>
        <dbReference type="PROSITE" id="PS51352"/>
    </source>
</evidence>
<accession>A0A255ZAX1</accession>
<feature type="chain" id="PRO_5013101298" description="Thioredoxin" evidence="1">
    <location>
        <begin position="21"/>
        <end position="230"/>
    </location>
</feature>
<keyword evidence="1" id="KW-0732">Signal</keyword>
<name>A0A255ZAX1_9FLAO</name>
<dbReference type="InterPro" id="IPR050229">
    <property type="entry name" value="GlpE_sulfurtransferase"/>
</dbReference>
<dbReference type="Gene3D" id="3.40.30.10">
    <property type="entry name" value="Glutaredoxin"/>
    <property type="match status" value="1"/>
</dbReference>
<evidence type="ECO:0000259" key="2">
    <source>
        <dbReference type="PROSITE" id="PS50206"/>
    </source>
</evidence>
<dbReference type="SMART" id="SM00450">
    <property type="entry name" value="RHOD"/>
    <property type="match status" value="1"/>
</dbReference>
<sequence>MRILHLISYAILLFIGSACQGQPTDFKQVDVTEFQKLALQKDAQLLDVRTPGEFKNGTISKSKNIDWNGDNFNTEVQQLDKEKPVLVFCLSGGRSKKAAAALVASGFKNVYELKGGYSAYQNQAQLPIPENQKGMSLSDFKAKLRAQKKTLVVFSASWCAPCIKMKPEVEAFEKAHPEVQVLRLDVEANKMLAREFNVTTLPYVQFYEAGEQKWAEIGSFTTAQFEEKTK</sequence>
<evidence type="ECO:0000256" key="1">
    <source>
        <dbReference type="SAM" id="SignalP"/>
    </source>
</evidence>
<dbReference type="Gene3D" id="3.40.250.10">
    <property type="entry name" value="Rhodanese-like domain"/>
    <property type="match status" value="1"/>
</dbReference>
<dbReference type="RefSeq" id="WP_094487479.1">
    <property type="nucleotide sequence ID" value="NZ_NOXX01000226.1"/>
</dbReference>
<dbReference type="InterPro" id="IPR001763">
    <property type="entry name" value="Rhodanese-like_dom"/>
</dbReference>
<dbReference type="OrthoDB" id="9808735at2"/>
<reference evidence="4 5" key="1">
    <citation type="submission" date="2017-07" db="EMBL/GenBank/DDBJ databases">
        <title>Flavobacterium cyanobacteriorum sp. nov., isolated from cyanobacterial aggregates in a eutrophic lake.</title>
        <authorList>
            <person name="Cai H."/>
        </authorList>
    </citation>
    <scope>NUCLEOTIDE SEQUENCE [LARGE SCALE GENOMIC DNA]</scope>
    <source>
        <strain evidence="4 5">TH167</strain>
    </source>
</reference>
<proteinExistence type="predicted"/>
<dbReference type="PROSITE" id="PS50206">
    <property type="entry name" value="RHODANESE_3"/>
    <property type="match status" value="1"/>
</dbReference>
<dbReference type="Pfam" id="PF00085">
    <property type="entry name" value="Thioredoxin"/>
    <property type="match status" value="1"/>
</dbReference>
<dbReference type="PANTHER" id="PTHR43031">
    <property type="entry name" value="FAD-DEPENDENT OXIDOREDUCTASE"/>
    <property type="match status" value="1"/>
</dbReference>
<gene>
    <name evidence="4" type="ORF">CHX27_14515</name>
</gene>
<dbReference type="InterPro" id="IPR013766">
    <property type="entry name" value="Thioredoxin_domain"/>
</dbReference>
<evidence type="ECO:0000313" key="4">
    <source>
        <dbReference type="EMBL" id="OYQ38599.1"/>
    </source>
</evidence>
<evidence type="ECO:0000313" key="5">
    <source>
        <dbReference type="Proteomes" id="UP000216035"/>
    </source>
</evidence>
<dbReference type="Proteomes" id="UP000216035">
    <property type="component" value="Unassembled WGS sequence"/>
</dbReference>
<dbReference type="SUPFAM" id="SSF52821">
    <property type="entry name" value="Rhodanese/Cell cycle control phosphatase"/>
    <property type="match status" value="1"/>
</dbReference>
<evidence type="ECO:0008006" key="6">
    <source>
        <dbReference type="Google" id="ProtNLM"/>
    </source>
</evidence>
<feature type="domain" description="Rhodanese" evidence="2">
    <location>
        <begin position="39"/>
        <end position="129"/>
    </location>
</feature>
<comment type="caution">
    <text evidence="4">The sequence shown here is derived from an EMBL/GenBank/DDBJ whole genome shotgun (WGS) entry which is preliminary data.</text>
</comment>
<dbReference type="Pfam" id="PF00581">
    <property type="entry name" value="Rhodanese"/>
    <property type="match status" value="1"/>
</dbReference>
<dbReference type="SUPFAM" id="SSF52833">
    <property type="entry name" value="Thioredoxin-like"/>
    <property type="match status" value="1"/>
</dbReference>
<dbReference type="CDD" id="cd00158">
    <property type="entry name" value="RHOD"/>
    <property type="match status" value="1"/>
</dbReference>
<dbReference type="PANTHER" id="PTHR43031:SF1">
    <property type="entry name" value="PYRIDINE NUCLEOTIDE-DISULPHIDE OXIDOREDUCTASE"/>
    <property type="match status" value="1"/>
</dbReference>
<dbReference type="InterPro" id="IPR036249">
    <property type="entry name" value="Thioredoxin-like_sf"/>
</dbReference>
<keyword evidence="5" id="KW-1185">Reference proteome</keyword>
<protein>
    <recommendedName>
        <fullName evidence="6">Thioredoxin</fullName>
    </recommendedName>
</protein>
<organism evidence="4 5">
    <name type="scientific">Flavobacterium aurantiibacter</name>
    <dbReference type="NCBI Taxonomy" id="2023067"/>
    <lineage>
        <taxon>Bacteria</taxon>
        <taxon>Pseudomonadati</taxon>
        <taxon>Bacteroidota</taxon>
        <taxon>Flavobacteriia</taxon>
        <taxon>Flavobacteriales</taxon>
        <taxon>Flavobacteriaceae</taxon>
        <taxon>Flavobacterium</taxon>
    </lineage>
</organism>
<dbReference type="PROSITE" id="PS51352">
    <property type="entry name" value="THIOREDOXIN_2"/>
    <property type="match status" value="1"/>
</dbReference>
<dbReference type="AlphaFoldDB" id="A0A255ZAX1"/>
<dbReference type="EMBL" id="NOXX01000226">
    <property type="protein sequence ID" value="OYQ38599.1"/>
    <property type="molecule type" value="Genomic_DNA"/>
</dbReference>
<dbReference type="CDD" id="cd02947">
    <property type="entry name" value="TRX_family"/>
    <property type="match status" value="1"/>
</dbReference>
<dbReference type="PROSITE" id="PS51257">
    <property type="entry name" value="PROKAR_LIPOPROTEIN"/>
    <property type="match status" value="1"/>
</dbReference>
<dbReference type="InterPro" id="IPR036873">
    <property type="entry name" value="Rhodanese-like_dom_sf"/>
</dbReference>